<keyword evidence="9" id="KW-1185">Reference proteome</keyword>
<dbReference type="PROSITE" id="PS51257">
    <property type="entry name" value="PROKAR_LIPOPROTEIN"/>
    <property type="match status" value="1"/>
</dbReference>
<feature type="domain" description="Solute-binding protein family 5" evidence="7">
    <location>
        <begin position="168"/>
        <end position="603"/>
    </location>
</feature>
<evidence type="ECO:0000259" key="7">
    <source>
        <dbReference type="Pfam" id="PF00496"/>
    </source>
</evidence>
<evidence type="ECO:0000313" key="9">
    <source>
        <dbReference type="Proteomes" id="UP000272193"/>
    </source>
</evidence>
<dbReference type="GO" id="GO:1904680">
    <property type="term" value="F:peptide transmembrane transporter activity"/>
    <property type="evidence" value="ECO:0007669"/>
    <property type="project" value="TreeGrafter"/>
</dbReference>
<evidence type="ECO:0000313" key="8">
    <source>
        <dbReference type="EMBL" id="RPE63019.1"/>
    </source>
</evidence>
<evidence type="ECO:0000256" key="1">
    <source>
        <dbReference type="ARBA" id="ARBA00004196"/>
    </source>
</evidence>
<dbReference type="EMBL" id="RKQL01000007">
    <property type="protein sequence ID" value="RPE63019.1"/>
    <property type="molecule type" value="Genomic_DNA"/>
</dbReference>
<reference evidence="8 9" key="1">
    <citation type="submission" date="2018-11" db="EMBL/GenBank/DDBJ databases">
        <title>Genomic Encyclopedia of Type Strains, Phase IV (KMG-IV): sequencing the most valuable type-strain genomes for metagenomic binning, comparative biology and taxonomic classification.</title>
        <authorList>
            <person name="Goeker M."/>
        </authorList>
    </citation>
    <scope>NUCLEOTIDE SEQUENCE [LARGE SCALE GENOMIC DNA]</scope>
    <source>
        <strain evidence="8 9">DSM 101684</strain>
    </source>
</reference>
<keyword evidence="3" id="KW-0813">Transport</keyword>
<dbReference type="GO" id="GO:0015833">
    <property type="term" value="P:peptide transport"/>
    <property type="evidence" value="ECO:0007669"/>
    <property type="project" value="TreeGrafter"/>
</dbReference>
<feature type="transmembrane region" description="Helical" evidence="5">
    <location>
        <begin position="705"/>
        <end position="727"/>
    </location>
</feature>
<keyword evidence="5" id="KW-0472">Membrane</keyword>
<feature type="chain" id="PRO_5018233388" evidence="6">
    <location>
        <begin position="17"/>
        <end position="746"/>
    </location>
</feature>
<protein>
    <submittedName>
        <fullName evidence="8">ABC-type transport system substrate-binding protein</fullName>
    </submittedName>
</protein>
<comment type="caution">
    <text evidence="8">The sequence shown here is derived from an EMBL/GenBank/DDBJ whole genome shotgun (WGS) entry which is preliminary data.</text>
</comment>
<dbReference type="Gene3D" id="3.40.190.10">
    <property type="entry name" value="Periplasmic binding protein-like II"/>
    <property type="match status" value="1"/>
</dbReference>
<organism evidence="8 9">
    <name type="scientific">Tibeticola sediminis</name>
    <dbReference type="NCBI Taxonomy" id="1917811"/>
    <lineage>
        <taxon>Bacteria</taxon>
        <taxon>Pseudomonadati</taxon>
        <taxon>Pseudomonadota</taxon>
        <taxon>Betaproteobacteria</taxon>
        <taxon>Burkholderiales</taxon>
        <taxon>Comamonadaceae</taxon>
        <taxon>Tibeticola</taxon>
    </lineage>
</organism>
<proteinExistence type="inferred from homology"/>
<keyword evidence="5" id="KW-0812">Transmembrane</keyword>
<name>A0A3N4U7T7_9BURK</name>
<keyword evidence="4 6" id="KW-0732">Signal</keyword>
<accession>A0A3N4U7T7</accession>
<evidence type="ECO:0000256" key="5">
    <source>
        <dbReference type="SAM" id="Phobius"/>
    </source>
</evidence>
<feature type="signal peptide" evidence="6">
    <location>
        <begin position="1"/>
        <end position="16"/>
    </location>
</feature>
<evidence type="ECO:0000256" key="6">
    <source>
        <dbReference type="SAM" id="SignalP"/>
    </source>
</evidence>
<comment type="subcellular location">
    <subcellularLocation>
        <location evidence="1">Cell envelope</location>
    </subcellularLocation>
</comment>
<evidence type="ECO:0000256" key="2">
    <source>
        <dbReference type="ARBA" id="ARBA00005695"/>
    </source>
</evidence>
<dbReference type="SUPFAM" id="SSF53850">
    <property type="entry name" value="Periplasmic binding protein-like II"/>
    <property type="match status" value="1"/>
</dbReference>
<dbReference type="GO" id="GO:0030313">
    <property type="term" value="C:cell envelope"/>
    <property type="evidence" value="ECO:0007669"/>
    <property type="project" value="UniProtKB-SubCell"/>
</dbReference>
<dbReference type="PANTHER" id="PTHR30290">
    <property type="entry name" value="PERIPLASMIC BINDING COMPONENT OF ABC TRANSPORTER"/>
    <property type="match status" value="1"/>
</dbReference>
<dbReference type="CDD" id="cd08505">
    <property type="entry name" value="PBP2_NikA_DppA_OppA_like_18"/>
    <property type="match status" value="1"/>
</dbReference>
<dbReference type="AlphaFoldDB" id="A0A3N4U7T7"/>
<dbReference type="Pfam" id="PF00496">
    <property type="entry name" value="SBP_bac_5"/>
    <property type="match status" value="1"/>
</dbReference>
<keyword evidence="5" id="KW-1133">Transmembrane helix</keyword>
<comment type="similarity">
    <text evidence="2">Belongs to the bacterial solute-binding protein 5 family.</text>
</comment>
<evidence type="ECO:0000256" key="3">
    <source>
        <dbReference type="ARBA" id="ARBA00022448"/>
    </source>
</evidence>
<sequence>MLKRPLLAFTLGLALAAAGCGDVQNNPHPAGSEYTNTLFVPFMTRSPRTLDPTSSYSNDETPYTYQVYEPLYQYHYLKRPYELIGRAATEVVQPRYFDRDGKPLPADAPGERIAESVYDIRIKPGIRFAPHPAFAKRADGRYVYHDLKREDLEGVHRISDFKETGTRELTADDYVYAIRRLATTRVKSPAYSTLAEYIVGLKDYGERIKAVDKELRKGLPATARDLPFLDFRQYPFDGAVALDPHTLRIRVKGKYPQFSYWLAMTFFAPIPWEAERFYSQPGMAERNLSLNYWPVGTGPYMLTEFSENRRHVLERNPNFRGEPYPCEGEPGDREKGYLDDCGKTIPFVDKVVFDIEKEAVPLQAKFLQGYYDSPAIERLDFGTSYLVAMSDDASKEREFKEKGIRLPTTVEANNHYIGFNWLDPVVGGGKTPAEAEAHRKLRQALSIALDWEEHIAIFERGQAVPAHGPVPPSLFGYRADGPAAFNPIVYRKGPDGAPQRRSIDEARQLLAEAGYPNGRDAKTGQPLVLNFDYASSSGGGKALLDWYTKQLGKLGVQLEVRATDYNRFQEKMMKGTGQIFSWGWLADYPDAENFLFLLYGPNAKAVTGGNGENAANYQSPEFDRLFEQMKYLDNGPQKQALIDQMIAITQRDAPWSFGYFPKSAAAFHQWVYNGKPTQIVRNHIGYLRLDPKLRGDLIRQWNRPVWWPMALLALAGFGLAFVGWRAWRRRELETAARTLAREEATR</sequence>
<evidence type="ECO:0000256" key="4">
    <source>
        <dbReference type="ARBA" id="ARBA00022729"/>
    </source>
</evidence>
<dbReference type="InterPro" id="IPR000914">
    <property type="entry name" value="SBP_5_dom"/>
</dbReference>
<dbReference type="Gene3D" id="3.10.105.10">
    <property type="entry name" value="Dipeptide-binding Protein, Domain 3"/>
    <property type="match status" value="1"/>
</dbReference>
<gene>
    <name evidence="8" type="ORF">EDC62_2481</name>
</gene>
<dbReference type="RefSeq" id="WP_124224119.1">
    <property type="nucleotide sequence ID" value="NZ_RKQL01000007.1"/>
</dbReference>
<dbReference type="OrthoDB" id="9801912at2"/>
<dbReference type="InterPro" id="IPR039424">
    <property type="entry name" value="SBP_5"/>
</dbReference>
<dbReference type="PANTHER" id="PTHR30290:SF10">
    <property type="entry name" value="PERIPLASMIC OLIGOPEPTIDE-BINDING PROTEIN-RELATED"/>
    <property type="match status" value="1"/>
</dbReference>
<dbReference type="Proteomes" id="UP000272193">
    <property type="component" value="Unassembled WGS sequence"/>
</dbReference>